<evidence type="ECO:0000259" key="1">
    <source>
        <dbReference type="PROSITE" id="PS50157"/>
    </source>
</evidence>
<dbReference type="InterPro" id="IPR036236">
    <property type="entry name" value="Znf_C2H2_sf"/>
</dbReference>
<evidence type="ECO:0000313" key="2">
    <source>
        <dbReference type="EMBL" id="EJN58648.1"/>
    </source>
</evidence>
<dbReference type="AlphaFoldDB" id="J3A021"/>
<name>J3A021_9EURY</name>
<dbReference type="OrthoDB" id="9625at2157"/>
<dbReference type="SUPFAM" id="SSF57667">
    <property type="entry name" value="beta-beta-alpha zinc fingers"/>
    <property type="match status" value="1"/>
</dbReference>
<organism evidence="2 3">
    <name type="scientific">Halogranum salarium B-1</name>
    <dbReference type="NCBI Taxonomy" id="1210908"/>
    <lineage>
        <taxon>Archaea</taxon>
        <taxon>Methanobacteriati</taxon>
        <taxon>Methanobacteriota</taxon>
        <taxon>Stenosarchaea group</taxon>
        <taxon>Halobacteria</taxon>
        <taxon>Halobacteriales</taxon>
        <taxon>Haloferacaceae</taxon>
    </lineage>
</organism>
<evidence type="ECO:0000313" key="3">
    <source>
        <dbReference type="Proteomes" id="UP000007813"/>
    </source>
</evidence>
<dbReference type="Proteomes" id="UP000007813">
    <property type="component" value="Unassembled WGS sequence"/>
</dbReference>
<dbReference type="PROSITE" id="PS50157">
    <property type="entry name" value="ZINC_FINGER_C2H2_2"/>
    <property type="match status" value="1"/>
</dbReference>
<dbReference type="InterPro" id="IPR013087">
    <property type="entry name" value="Znf_C2H2_type"/>
</dbReference>
<sequence>MNTTNSVHDSTYTRENGLHRCDACGREFRTLAALDDHVNSVGLVY</sequence>
<dbReference type="EMBL" id="ALJD01000008">
    <property type="protein sequence ID" value="EJN58648.1"/>
    <property type="molecule type" value="Genomic_DNA"/>
</dbReference>
<feature type="domain" description="C2H2-type" evidence="1">
    <location>
        <begin position="19"/>
        <end position="45"/>
    </location>
</feature>
<proteinExistence type="predicted"/>
<protein>
    <recommendedName>
        <fullName evidence="1">C2H2-type domain-containing protein</fullName>
    </recommendedName>
</protein>
<gene>
    <name evidence="2" type="ORF">HSB1_31260</name>
</gene>
<reference evidence="2 3" key="1">
    <citation type="journal article" date="2012" name="J. Bacteriol.">
        <title>Draft Genome Sequence of the Extremely Halophilic Archaeon Halogranum salarium B-1T.</title>
        <authorList>
            <person name="Kim K.K."/>
            <person name="Lee K.C."/>
            <person name="Lee J.S."/>
        </authorList>
    </citation>
    <scope>NUCLEOTIDE SEQUENCE [LARGE SCALE GENOMIC DNA]</scope>
    <source>
        <strain evidence="2 3">B-1</strain>
    </source>
</reference>
<dbReference type="RefSeq" id="WP_009376058.1">
    <property type="nucleotide sequence ID" value="NZ_ALJD01000008.1"/>
</dbReference>
<accession>J3A021</accession>
<comment type="caution">
    <text evidence="2">The sequence shown here is derived from an EMBL/GenBank/DDBJ whole genome shotgun (WGS) entry which is preliminary data.</text>
</comment>